<reference evidence="1" key="1">
    <citation type="submission" date="2019-10" db="EMBL/GenBank/DDBJ databases">
        <authorList>
            <consortium name="DOE Joint Genome Institute"/>
            <person name="Kuo A."/>
            <person name="Miyauchi S."/>
            <person name="Kiss E."/>
            <person name="Drula E."/>
            <person name="Kohler A."/>
            <person name="Sanchez-Garcia M."/>
            <person name="Andreopoulos B."/>
            <person name="Barry K.W."/>
            <person name="Bonito G."/>
            <person name="Buee M."/>
            <person name="Carver A."/>
            <person name="Chen C."/>
            <person name="Cichocki N."/>
            <person name="Clum A."/>
            <person name="Culley D."/>
            <person name="Crous P.W."/>
            <person name="Fauchery L."/>
            <person name="Girlanda M."/>
            <person name="Hayes R."/>
            <person name="Keri Z."/>
            <person name="Labutti K."/>
            <person name="Lipzen A."/>
            <person name="Lombard V."/>
            <person name="Magnuson J."/>
            <person name="Maillard F."/>
            <person name="Morin E."/>
            <person name="Murat C."/>
            <person name="Nolan M."/>
            <person name="Ohm R."/>
            <person name="Pangilinan J."/>
            <person name="Pereira M."/>
            <person name="Perotto S."/>
            <person name="Peter M."/>
            <person name="Riley R."/>
            <person name="Sitrit Y."/>
            <person name="Stielow B."/>
            <person name="Szollosi G."/>
            <person name="Zifcakova L."/>
            <person name="Stursova M."/>
            <person name="Spatafora J.W."/>
            <person name="Tedersoo L."/>
            <person name="Vaario L.-M."/>
            <person name="Yamada A."/>
            <person name="Yan M."/>
            <person name="Wang P."/>
            <person name="Xu J."/>
            <person name="Bruns T."/>
            <person name="Baldrian P."/>
            <person name="Vilgalys R."/>
            <person name="Henrissat B."/>
            <person name="Grigoriev I.V."/>
            <person name="Hibbett D."/>
            <person name="Nagy L.G."/>
            <person name="Martin F.M."/>
        </authorList>
    </citation>
    <scope>NUCLEOTIDE SEQUENCE</scope>
    <source>
        <strain evidence="1">P2</strain>
    </source>
</reference>
<comment type="caution">
    <text evidence="1">The sequence shown here is derived from an EMBL/GenBank/DDBJ whole genome shotgun (WGS) entry which is preliminary data.</text>
</comment>
<organism evidence="1 2">
    <name type="scientific">Thelephora ganbajun</name>
    <name type="common">Ganba fungus</name>
    <dbReference type="NCBI Taxonomy" id="370292"/>
    <lineage>
        <taxon>Eukaryota</taxon>
        <taxon>Fungi</taxon>
        <taxon>Dikarya</taxon>
        <taxon>Basidiomycota</taxon>
        <taxon>Agaricomycotina</taxon>
        <taxon>Agaricomycetes</taxon>
        <taxon>Thelephorales</taxon>
        <taxon>Thelephoraceae</taxon>
        <taxon>Thelephora</taxon>
    </lineage>
</organism>
<evidence type="ECO:0000313" key="2">
    <source>
        <dbReference type="Proteomes" id="UP000886501"/>
    </source>
</evidence>
<name>A0ACB6Z5V6_THEGA</name>
<proteinExistence type="predicted"/>
<protein>
    <submittedName>
        <fullName evidence="1">PQ-loop-domain-containing protein</fullName>
    </submittedName>
</protein>
<keyword evidence="2" id="KW-1185">Reference proteome</keyword>
<evidence type="ECO:0000313" key="1">
    <source>
        <dbReference type="EMBL" id="KAF9644909.1"/>
    </source>
</evidence>
<accession>A0ACB6Z5V6</accession>
<gene>
    <name evidence="1" type="ORF">BDM02DRAFT_828771</name>
</gene>
<dbReference type="Proteomes" id="UP000886501">
    <property type="component" value="Unassembled WGS sequence"/>
</dbReference>
<reference evidence="1" key="2">
    <citation type="journal article" date="2020" name="Nat. Commun.">
        <title>Large-scale genome sequencing of mycorrhizal fungi provides insights into the early evolution of symbiotic traits.</title>
        <authorList>
            <person name="Miyauchi S."/>
            <person name="Kiss E."/>
            <person name="Kuo A."/>
            <person name="Drula E."/>
            <person name="Kohler A."/>
            <person name="Sanchez-Garcia M."/>
            <person name="Morin E."/>
            <person name="Andreopoulos B."/>
            <person name="Barry K.W."/>
            <person name="Bonito G."/>
            <person name="Buee M."/>
            <person name="Carver A."/>
            <person name="Chen C."/>
            <person name="Cichocki N."/>
            <person name="Clum A."/>
            <person name="Culley D."/>
            <person name="Crous P.W."/>
            <person name="Fauchery L."/>
            <person name="Girlanda M."/>
            <person name="Hayes R.D."/>
            <person name="Keri Z."/>
            <person name="LaButti K."/>
            <person name="Lipzen A."/>
            <person name="Lombard V."/>
            <person name="Magnuson J."/>
            <person name="Maillard F."/>
            <person name="Murat C."/>
            <person name="Nolan M."/>
            <person name="Ohm R.A."/>
            <person name="Pangilinan J."/>
            <person name="Pereira M.F."/>
            <person name="Perotto S."/>
            <person name="Peter M."/>
            <person name="Pfister S."/>
            <person name="Riley R."/>
            <person name="Sitrit Y."/>
            <person name="Stielow J.B."/>
            <person name="Szollosi G."/>
            <person name="Zifcakova L."/>
            <person name="Stursova M."/>
            <person name="Spatafora J.W."/>
            <person name="Tedersoo L."/>
            <person name="Vaario L.M."/>
            <person name="Yamada A."/>
            <person name="Yan M."/>
            <person name="Wang P."/>
            <person name="Xu J."/>
            <person name="Bruns T."/>
            <person name="Baldrian P."/>
            <person name="Vilgalys R."/>
            <person name="Dunand C."/>
            <person name="Henrissat B."/>
            <person name="Grigoriev I.V."/>
            <person name="Hibbett D."/>
            <person name="Nagy L.G."/>
            <person name="Martin F.M."/>
        </authorList>
    </citation>
    <scope>NUCLEOTIDE SEQUENCE</scope>
    <source>
        <strain evidence="1">P2</strain>
    </source>
</reference>
<dbReference type="EMBL" id="MU118113">
    <property type="protein sequence ID" value="KAF9644909.1"/>
    <property type="molecule type" value="Genomic_DNA"/>
</dbReference>
<sequence>MASETLSSAFGWVSLACWIVVYSPQLWENYTLQSGQGLSVLFVLIWLLGDVTSLMGGLIAQLVPTVIILAVYYLFCDTLLLFQIYYYRWKNPHIDEAITQEIETTEDTPLLENSVELKRRSRWSLENEVLKYSLCLIFVFAAGILAWAIDSSIRGPRTPSEPEGVVEWRSQILGWVSAVMFLGARIPQILKNIETKCKGLSPALFLFAMSGNGTYALSICSASTKTKYLLANAPWLAGSVLAIFLDLFVSGIRRSGISRKEKETDALHDFPPTSGPWAICALSFR</sequence>